<evidence type="ECO:0000313" key="3">
    <source>
        <dbReference type="Proteomes" id="UP000253153"/>
    </source>
</evidence>
<sequence>MDQHNGLDANEQPETLDQSNAMILEGTVFDNDWVIGKQTGSTEHANIYSVTHKGHDADSDITYEARSYNFDNLSPQVKSNRARAIRRLSGRTVLSTTWNDLRVVIYRTGAIVQEKKDKMENSQGDIVVAGSACKKPRQKTTRQQESDRLRQRSRRRRVRQERAYAMSQDEDQEVDDDRCLEGIHDINVLLSSGPPIAGFGVSIQPVEVDANEFCFFELLHLINGDETIRQKVAPVTRSKVEDYLAAKEQEVEVDGEDALLEFIAIKEREIVFLQRTNNKFKPVLKNWSGYSLYAAYHLSPRPGPFNYYDNDLRIFDKRYKILREGLLSLPSLILEAEDLVQKLQVKLRDVRQNRETREMKQGVKLEKKRLGKQIKNLEKWAKYVTVGSSPYYKIRDDIISAEEQLKMLESNIEE</sequence>
<dbReference type="Proteomes" id="UP000253153">
    <property type="component" value="Unassembled WGS sequence"/>
</dbReference>
<comment type="caution">
    <text evidence="2">The sequence shown here is derived from an EMBL/GenBank/DDBJ whole genome shotgun (WGS) entry which is preliminary data.</text>
</comment>
<dbReference type="RefSeq" id="XP_031013007.1">
    <property type="nucleotide sequence ID" value="XM_031162937.1"/>
</dbReference>
<accession>A0A366R6W3</accession>
<feature type="region of interest" description="Disordered" evidence="1">
    <location>
        <begin position="130"/>
        <end position="171"/>
    </location>
</feature>
<gene>
    <name evidence="2" type="ORF">FIESC28_08800</name>
</gene>
<dbReference type="OrthoDB" id="4694955at2759"/>
<protein>
    <submittedName>
        <fullName evidence="2">Uncharacterized protein</fullName>
    </submittedName>
</protein>
<evidence type="ECO:0000256" key="1">
    <source>
        <dbReference type="SAM" id="MobiDB-lite"/>
    </source>
</evidence>
<dbReference type="GeneID" id="41998233"/>
<dbReference type="EMBL" id="QKXC01000207">
    <property type="protein sequence ID" value="RBR11915.1"/>
    <property type="molecule type" value="Genomic_DNA"/>
</dbReference>
<name>A0A366R6W3_9HYPO</name>
<proteinExistence type="predicted"/>
<organism evidence="2 3">
    <name type="scientific">Fusarium coffeatum</name>
    <dbReference type="NCBI Taxonomy" id="231269"/>
    <lineage>
        <taxon>Eukaryota</taxon>
        <taxon>Fungi</taxon>
        <taxon>Dikarya</taxon>
        <taxon>Ascomycota</taxon>
        <taxon>Pezizomycotina</taxon>
        <taxon>Sordariomycetes</taxon>
        <taxon>Hypocreomycetidae</taxon>
        <taxon>Hypocreales</taxon>
        <taxon>Nectriaceae</taxon>
        <taxon>Fusarium</taxon>
        <taxon>Fusarium incarnatum-equiseti species complex</taxon>
    </lineage>
</organism>
<reference evidence="2 3" key="1">
    <citation type="submission" date="2018-06" db="EMBL/GenBank/DDBJ databases">
        <title>Fusarium incarnatum-equiseti species complex species 28.</title>
        <authorList>
            <person name="Gardiner D.M."/>
        </authorList>
    </citation>
    <scope>NUCLEOTIDE SEQUENCE [LARGE SCALE GENOMIC DNA]</scope>
    <source>
        <strain evidence="2 3">FIESC_28</strain>
    </source>
</reference>
<dbReference type="AlphaFoldDB" id="A0A366R6W3"/>
<keyword evidence="3" id="KW-1185">Reference proteome</keyword>
<evidence type="ECO:0000313" key="2">
    <source>
        <dbReference type="EMBL" id="RBR11915.1"/>
    </source>
</evidence>